<evidence type="ECO:0000256" key="4">
    <source>
        <dbReference type="ARBA" id="ARBA00022723"/>
    </source>
</evidence>
<feature type="region of interest" description="Disordered" evidence="10">
    <location>
        <begin position="175"/>
        <end position="399"/>
    </location>
</feature>
<evidence type="ECO:0000259" key="11">
    <source>
        <dbReference type="PROSITE" id="PS51746"/>
    </source>
</evidence>
<keyword evidence="5 9" id="KW-0378">Hydrolase</keyword>
<dbReference type="SMART" id="SM00332">
    <property type="entry name" value="PP2Cc"/>
    <property type="match status" value="1"/>
</dbReference>
<dbReference type="OrthoDB" id="10264738at2759"/>
<evidence type="ECO:0000313" key="13">
    <source>
        <dbReference type="RefSeq" id="XP_013382607.1"/>
    </source>
</evidence>
<evidence type="ECO:0000256" key="8">
    <source>
        <dbReference type="ARBA" id="ARBA00023211"/>
    </source>
</evidence>
<dbReference type="CDD" id="cd00143">
    <property type="entry name" value="PP2Cc"/>
    <property type="match status" value="1"/>
</dbReference>
<comment type="cofactor">
    <cofactor evidence="1">
        <name>Mn(2+)</name>
        <dbReference type="ChEBI" id="CHEBI:29035"/>
    </cofactor>
</comment>
<dbReference type="InParanoid" id="A0A1S3H9C7"/>
<evidence type="ECO:0000256" key="2">
    <source>
        <dbReference type="ARBA" id="ARBA00006702"/>
    </source>
</evidence>
<name>A0A1S3H9C7_LINAN</name>
<dbReference type="PANTHER" id="PTHR13832">
    <property type="entry name" value="PROTEIN PHOSPHATASE 2C"/>
    <property type="match status" value="1"/>
</dbReference>
<protein>
    <recommendedName>
        <fullName evidence="3">protein-serine/threonine phosphatase</fullName>
        <ecNumber evidence="3">3.1.3.16</ecNumber>
    </recommendedName>
</protein>
<dbReference type="Proteomes" id="UP000085678">
    <property type="component" value="Unplaced"/>
</dbReference>
<keyword evidence="12" id="KW-1185">Reference proteome</keyword>
<feature type="compositionally biased region" description="Polar residues" evidence="10">
    <location>
        <begin position="240"/>
        <end position="272"/>
    </location>
</feature>
<feature type="domain" description="PPM-type phosphatase" evidence="11">
    <location>
        <begin position="23"/>
        <end position="572"/>
    </location>
</feature>
<dbReference type="EC" id="3.1.3.16" evidence="3"/>
<evidence type="ECO:0000313" key="12">
    <source>
        <dbReference type="Proteomes" id="UP000085678"/>
    </source>
</evidence>
<dbReference type="InterPro" id="IPR000222">
    <property type="entry name" value="PP2C_BS"/>
</dbReference>
<dbReference type="InterPro" id="IPR036457">
    <property type="entry name" value="PPM-type-like_dom_sf"/>
</dbReference>
<dbReference type="InterPro" id="IPR001932">
    <property type="entry name" value="PPM-type_phosphatase-like_dom"/>
</dbReference>
<dbReference type="GO" id="GO:0046872">
    <property type="term" value="F:metal ion binding"/>
    <property type="evidence" value="ECO:0007669"/>
    <property type="project" value="UniProtKB-KW"/>
</dbReference>
<evidence type="ECO:0000256" key="1">
    <source>
        <dbReference type="ARBA" id="ARBA00001936"/>
    </source>
</evidence>
<keyword evidence="8" id="KW-0464">Manganese</keyword>
<keyword evidence="7 9" id="KW-0904">Protein phosphatase</keyword>
<keyword evidence="4" id="KW-0479">Metal-binding</keyword>
<dbReference type="STRING" id="7574.A0A1S3H9C7"/>
<dbReference type="PANTHER" id="PTHR13832:SF803">
    <property type="entry name" value="PROTEIN PHOSPHATASE 1G"/>
    <property type="match status" value="1"/>
</dbReference>
<organism evidence="12 13">
    <name type="scientific">Lingula anatina</name>
    <name type="common">Brachiopod</name>
    <name type="synonym">Lingula unguis</name>
    <dbReference type="NCBI Taxonomy" id="7574"/>
    <lineage>
        <taxon>Eukaryota</taxon>
        <taxon>Metazoa</taxon>
        <taxon>Spiralia</taxon>
        <taxon>Lophotrochozoa</taxon>
        <taxon>Brachiopoda</taxon>
        <taxon>Linguliformea</taxon>
        <taxon>Lingulata</taxon>
        <taxon>Lingulida</taxon>
        <taxon>Linguloidea</taxon>
        <taxon>Lingulidae</taxon>
        <taxon>Lingula</taxon>
    </lineage>
</organism>
<dbReference type="InterPro" id="IPR015655">
    <property type="entry name" value="PP2C"/>
</dbReference>
<dbReference type="GeneID" id="106153280"/>
<sequence>MGAYLSAPVTDKISVDGGKDKLKYGASSMQGWRISQEDSHNCCLDFDPESQTSLFAVYDGHGGAEVAQYCSLHLPEHIKNTVAYKENCIGQCLEDAFLSFDGLLTQEHVIEELRHIAGIDEQEDIDGEDTVEEETALLYKEATMPLEEILKKYEDKEEKENKMLNNIRKVCKKEGIQSPAVPRKKPNLTSNSDNVENLNGGISDTNDETKQNLLAKLVNGHPENENNENIEKEQIDRNNRTLQTEATSQPNRSDTSQPSSSNYKNLAQDTHPSNSGSSSFAGGSGDGAVEGSSNKSPDTEDKPGPSSSSSSAAEEPGPSGSGSSSGPSTAASSSGASGPPAVLDDSEEDSEDDEDEEENFEDEEDDSEDDEDDEDEDDKDEDDIEGAPIFMEKEEPGSDSGCTAVVALLRGNELYVANAGDSRCVVSREGSAVDMSFDHKPEDEPEKSRIEKAGGKVTADGRVNGGLNLSRAIGDHCYKRNTDLPPKEQMITALPDIKSVVLDEKDEFMVIACDGIWNFMTSQDVIDFVRDRLGKQEKISKICEELFDHCLAPHTYGDGTGCDNMTAIIVTFKDVEKVAGNKRSIQEILSEDQEQNKEKKAKTETSSEPTDACTQRAADDSKPTSSDQSSLPV</sequence>
<evidence type="ECO:0000256" key="6">
    <source>
        <dbReference type="ARBA" id="ARBA00022842"/>
    </source>
</evidence>
<evidence type="ECO:0000256" key="3">
    <source>
        <dbReference type="ARBA" id="ARBA00013081"/>
    </source>
</evidence>
<evidence type="ECO:0000256" key="10">
    <source>
        <dbReference type="SAM" id="MobiDB-lite"/>
    </source>
</evidence>
<dbReference type="SUPFAM" id="SSF81606">
    <property type="entry name" value="PP2C-like"/>
    <property type="match status" value="2"/>
</dbReference>
<feature type="compositionally biased region" description="Low complexity" evidence="10">
    <location>
        <begin position="304"/>
        <end position="341"/>
    </location>
</feature>
<dbReference type="PROSITE" id="PS01032">
    <property type="entry name" value="PPM_1"/>
    <property type="match status" value="1"/>
</dbReference>
<gene>
    <name evidence="13" type="primary">LOC106153280</name>
</gene>
<feature type="region of interest" description="Disordered" evidence="10">
    <location>
        <begin position="589"/>
        <end position="633"/>
    </location>
</feature>
<evidence type="ECO:0000256" key="5">
    <source>
        <dbReference type="ARBA" id="ARBA00022801"/>
    </source>
</evidence>
<keyword evidence="6" id="KW-0460">Magnesium</keyword>
<dbReference type="PROSITE" id="PS51746">
    <property type="entry name" value="PPM_2"/>
    <property type="match status" value="1"/>
</dbReference>
<feature type="compositionally biased region" description="Polar residues" evidence="10">
    <location>
        <begin position="187"/>
        <end position="204"/>
    </location>
</feature>
<dbReference type="Gene3D" id="3.60.40.10">
    <property type="entry name" value="PPM-type phosphatase domain"/>
    <property type="match status" value="2"/>
</dbReference>
<dbReference type="Pfam" id="PF00481">
    <property type="entry name" value="PP2C"/>
    <property type="match status" value="2"/>
</dbReference>
<feature type="compositionally biased region" description="Basic and acidic residues" evidence="10">
    <location>
        <begin position="229"/>
        <end position="239"/>
    </location>
</feature>
<reference evidence="13" key="1">
    <citation type="submission" date="2025-08" db="UniProtKB">
        <authorList>
            <consortium name="RefSeq"/>
        </authorList>
    </citation>
    <scope>IDENTIFICATION</scope>
    <source>
        <tissue evidence="13">Gonads</tissue>
    </source>
</reference>
<feature type="compositionally biased region" description="Basic and acidic residues" evidence="10">
    <location>
        <begin position="594"/>
        <end position="605"/>
    </location>
</feature>
<dbReference type="FunCoup" id="A0A1S3H9C7">
    <property type="interactions" value="2505"/>
</dbReference>
<dbReference type="KEGG" id="lak:106153280"/>
<feature type="compositionally biased region" description="Acidic residues" evidence="10">
    <location>
        <begin position="344"/>
        <end position="385"/>
    </location>
</feature>
<evidence type="ECO:0000256" key="7">
    <source>
        <dbReference type="ARBA" id="ARBA00022912"/>
    </source>
</evidence>
<dbReference type="RefSeq" id="XP_013382607.1">
    <property type="nucleotide sequence ID" value="XM_013527153.1"/>
</dbReference>
<dbReference type="AlphaFoldDB" id="A0A1S3H9C7"/>
<feature type="compositionally biased region" description="Polar residues" evidence="10">
    <location>
        <begin position="623"/>
        <end position="633"/>
    </location>
</feature>
<comment type="similarity">
    <text evidence="2 9">Belongs to the PP2C family.</text>
</comment>
<accession>A0A1S3H9C7</accession>
<evidence type="ECO:0000256" key="9">
    <source>
        <dbReference type="RuleBase" id="RU003465"/>
    </source>
</evidence>
<dbReference type="GO" id="GO:0004722">
    <property type="term" value="F:protein serine/threonine phosphatase activity"/>
    <property type="evidence" value="ECO:0007669"/>
    <property type="project" value="UniProtKB-EC"/>
</dbReference>
<proteinExistence type="inferred from homology"/>